<dbReference type="PANTHER" id="PTHR35163">
    <property type="entry name" value="OS02G0467300 PROTEIN"/>
    <property type="match status" value="1"/>
</dbReference>
<dbReference type="AlphaFoldDB" id="A0A3B6LRT7"/>
<dbReference type="Gramene" id="TraesCS5B03G0874100.1">
    <property type="protein sequence ID" value="TraesCS5B03G0874100.1.CDS"/>
    <property type="gene ID" value="TraesCS5B03G0874100"/>
</dbReference>
<dbReference type="Gramene" id="TraesCS5B02G349400.1">
    <property type="protein sequence ID" value="TraesCS5B02G349400.1"/>
    <property type="gene ID" value="TraesCS5B02G349400"/>
</dbReference>
<sequence>MVSWSEPSSSSSSDGEEVTSQLPRTISCYEWSGIAHDLSSRCLHQQPCIRLVAFESVDTGRRFLACAEEKVELKCNYLERIDQEWPVAMQFSLTELWSMYDKDMKERHTENVELAERNYKLVGEKRKMEEDLRFFKLDFAKMVADKEDAITELGNVRLALSDLKEEMEKKKLADHGCTNLHQVLRAKVEKERDQLVVERDQVVRERDQLKQEKKKLEYIIADLLKQKHGYKDKIKKLKEICDDF</sequence>
<reference evidence="2" key="2">
    <citation type="submission" date="2018-10" db="UniProtKB">
        <authorList>
            <consortium name="EnsemblPlants"/>
        </authorList>
    </citation>
    <scope>IDENTIFICATION</scope>
</reference>
<feature type="coiled-coil region" evidence="1">
    <location>
        <begin position="146"/>
        <end position="240"/>
    </location>
</feature>
<protein>
    <submittedName>
        <fullName evidence="2">Uncharacterized protein</fullName>
    </submittedName>
</protein>
<accession>A0A3B6LRT7</accession>
<dbReference type="EnsemblPlants" id="TraesCS5B02G349400.1">
    <property type="protein sequence ID" value="TraesCS5B02G349400.1"/>
    <property type="gene ID" value="TraesCS5B02G349400"/>
</dbReference>
<organism evidence="2">
    <name type="scientific">Triticum aestivum</name>
    <name type="common">Wheat</name>
    <dbReference type="NCBI Taxonomy" id="4565"/>
    <lineage>
        <taxon>Eukaryota</taxon>
        <taxon>Viridiplantae</taxon>
        <taxon>Streptophyta</taxon>
        <taxon>Embryophyta</taxon>
        <taxon>Tracheophyta</taxon>
        <taxon>Spermatophyta</taxon>
        <taxon>Magnoliopsida</taxon>
        <taxon>Liliopsida</taxon>
        <taxon>Poales</taxon>
        <taxon>Poaceae</taxon>
        <taxon>BOP clade</taxon>
        <taxon>Pooideae</taxon>
        <taxon>Triticodae</taxon>
        <taxon>Triticeae</taxon>
        <taxon>Triticinae</taxon>
        <taxon>Triticum</taxon>
    </lineage>
</organism>
<keyword evidence="1" id="KW-0175">Coiled coil</keyword>
<reference evidence="2" key="1">
    <citation type="submission" date="2018-08" db="EMBL/GenBank/DDBJ databases">
        <authorList>
            <person name="Rossello M."/>
        </authorList>
    </citation>
    <scope>NUCLEOTIDE SEQUENCE [LARGE SCALE GENOMIC DNA]</scope>
    <source>
        <strain evidence="2">cv. Chinese Spring</strain>
    </source>
</reference>
<dbReference type="Proteomes" id="UP000019116">
    <property type="component" value="Chromosome 5B"/>
</dbReference>
<name>A0A3B6LRT7_WHEAT</name>
<dbReference type="SMR" id="A0A3B6LRT7"/>
<proteinExistence type="predicted"/>
<evidence type="ECO:0000313" key="3">
    <source>
        <dbReference type="Proteomes" id="UP000019116"/>
    </source>
</evidence>
<dbReference type="OrthoDB" id="3650574at2759"/>
<evidence type="ECO:0000313" key="2">
    <source>
        <dbReference type="EnsemblPlants" id="TraesCS5B02G349400.1"/>
    </source>
</evidence>
<dbReference type="PANTHER" id="PTHR35163:SF10">
    <property type="entry name" value="ZINC FINGER GRF-TYPE DOMAIN-CONTAINING PROTEIN"/>
    <property type="match status" value="1"/>
</dbReference>
<keyword evidence="3" id="KW-1185">Reference proteome</keyword>
<evidence type="ECO:0000256" key="1">
    <source>
        <dbReference type="SAM" id="Coils"/>
    </source>
</evidence>